<evidence type="ECO:0000256" key="3">
    <source>
        <dbReference type="ARBA" id="ARBA00023242"/>
    </source>
</evidence>
<evidence type="ECO:0000256" key="2">
    <source>
        <dbReference type="ARBA" id="ARBA00022448"/>
    </source>
</evidence>
<accession>A0A8J5QN28</accession>
<protein>
    <submittedName>
        <fullName evidence="5">KAP120</fullName>
    </submittedName>
</protein>
<dbReference type="InterPro" id="IPR058669">
    <property type="entry name" value="TPR_IPO7/11-like"/>
</dbReference>
<dbReference type="PANTHER" id="PTHR10997">
    <property type="entry name" value="IMPORTIN-7, 8, 11"/>
    <property type="match status" value="1"/>
</dbReference>
<reference evidence="5 6" key="1">
    <citation type="journal article" date="2021" name="DNA Res.">
        <title>Genome analysis of Candida subhashii reveals its hybrid nature and dual mitochondrial genome conformations.</title>
        <authorList>
            <person name="Mixao V."/>
            <person name="Hegedusova E."/>
            <person name="Saus E."/>
            <person name="Pryszcz L.P."/>
            <person name="Cillingova A."/>
            <person name="Nosek J."/>
            <person name="Gabaldon T."/>
        </authorList>
    </citation>
    <scope>NUCLEOTIDE SEQUENCE [LARGE SCALE GENOMIC DNA]</scope>
    <source>
        <strain evidence="5 6">CBS 10753</strain>
    </source>
</reference>
<dbReference type="Pfam" id="PF25758">
    <property type="entry name" value="TPR_IPO11"/>
    <property type="match status" value="1"/>
</dbReference>
<dbReference type="GO" id="GO:0031267">
    <property type="term" value="F:small GTPase binding"/>
    <property type="evidence" value="ECO:0007669"/>
    <property type="project" value="InterPro"/>
</dbReference>
<dbReference type="OrthoDB" id="361693at2759"/>
<evidence type="ECO:0000259" key="4">
    <source>
        <dbReference type="PROSITE" id="PS50166"/>
    </source>
</evidence>
<dbReference type="SMART" id="SM00913">
    <property type="entry name" value="IBN_N"/>
    <property type="match status" value="1"/>
</dbReference>
<dbReference type="GO" id="GO:0006606">
    <property type="term" value="P:protein import into nucleus"/>
    <property type="evidence" value="ECO:0007669"/>
    <property type="project" value="TreeGrafter"/>
</dbReference>
<evidence type="ECO:0000256" key="1">
    <source>
        <dbReference type="ARBA" id="ARBA00004123"/>
    </source>
</evidence>
<dbReference type="Proteomes" id="UP000694255">
    <property type="component" value="Unassembled WGS sequence"/>
</dbReference>
<keyword evidence="3" id="KW-0539">Nucleus</keyword>
<dbReference type="GO" id="GO:0005635">
    <property type="term" value="C:nuclear envelope"/>
    <property type="evidence" value="ECO:0007669"/>
    <property type="project" value="TreeGrafter"/>
</dbReference>
<dbReference type="RefSeq" id="XP_049263585.1">
    <property type="nucleotide sequence ID" value="XM_049406921.1"/>
</dbReference>
<keyword evidence="6" id="KW-1185">Reference proteome</keyword>
<keyword evidence="2" id="KW-0813">Transport</keyword>
<dbReference type="GeneID" id="73469902"/>
<comment type="subcellular location">
    <subcellularLocation>
        <location evidence="1">Nucleus</location>
    </subcellularLocation>
</comment>
<organism evidence="5 6">
    <name type="scientific">[Candida] subhashii</name>
    <dbReference type="NCBI Taxonomy" id="561895"/>
    <lineage>
        <taxon>Eukaryota</taxon>
        <taxon>Fungi</taxon>
        <taxon>Dikarya</taxon>
        <taxon>Ascomycota</taxon>
        <taxon>Saccharomycotina</taxon>
        <taxon>Pichiomycetes</taxon>
        <taxon>Debaryomycetaceae</taxon>
        <taxon>Spathaspora</taxon>
    </lineage>
</organism>
<name>A0A8J5QN28_9ASCO</name>
<dbReference type="PROSITE" id="PS50166">
    <property type="entry name" value="IMPORTIN_B_NT"/>
    <property type="match status" value="1"/>
</dbReference>
<evidence type="ECO:0000313" key="6">
    <source>
        <dbReference type="Proteomes" id="UP000694255"/>
    </source>
</evidence>
<dbReference type="InterPro" id="IPR001494">
    <property type="entry name" value="Importin-beta_N"/>
</dbReference>
<sequence length="990" mass="115183">MDLSYENLFTILTLASGSERNVEQQNAEAQLKKWEVVPGYHYLLQEVYLNHEIPLQIRWLAIICFKNGIDKYWRATRQYSINKQEKSQITSRVMQLVNEQNNQLMIQNANAIAKIARYDFPHDWPNLFDDITKNLEDFVFKQNDIVSTNNCLIILNRVIKTITMVRIGRARHAMQSKAPIITSILIKLYQKFFQLWTTNLDLTIMEVCYLCLKNLRRIIPEGFDQPHKNQDVCEFLNSTIDHLQSLVSEHDKYSSDLLERYVKCYSKLYVALINCNPTSFVLMPCSQKILTTFLSLLEEKAELVYNSNEENDFWEILALKAFSILKKTMAYVYKKGAVTLKQRNDKLEVANAINKLSVDVFTADLIQKLCDLIINWYLRLKPSDLEGWSLEPEEWCTEELSTSWEYQIRPCAENFYQDLIKYFQDILAGFVLNKISSGLMENESVDRILIKDSILCTFQLSSGTIANNVNFDTLLQEVFIPEGLKNDLLENKILKRRICLIIGEWVGVQCNRESRVSIYKLLLNFLSPNNPINDKVVKIAAIQTLRTVVNDWDFSKNDFQPFLNEFVKLLLDLLNEMRLIESKLYIFNTLAVLIEKCNPLVDYQTLIDILQIVPKYWELSTSDNQPIIKSSLLRVLKSLTISLNENSPETHSISLPLIQNCCLHSSDVYMLLSEDGYDLWLELLKYCPQSRLNNPEIIKLFEMIPHGLRDSTEILPTILSIVRSYSLYAPELFRQEVVTVEAFKVLGEYLDKMRDDSYMIFISLMDILLIENNDSNESFINGLVNSGLMLSMINYVINDNQSPILAAKMYLLFSRLSKNSPELFLKMLDIASVDSIKFFKNWIQFYNHNGNPRNKKINLLGLISIVTYGIPKNIPVLLELFPDVIKKTFYFLEEINEDQQGSCEGYNSNLLYEDIDDYSYLDPDIKPHGEKIRYHLLLQERDPIYTTNLIQFLRNNFINLKTQLQDSDFNQIILALNNDSYTLERLKALS</sequence>
<dbReference type="Pfam" id="PF03810">
    <property type="entry name" value="IBN_N"/>
    <property type="match status" value="1"/>
</dbReference>
<comment type="caution">
    <text evidence="5">The sequence shown here is derived from an EMBL/GenBank/DDBJ whole genome shotgun (WGS) entry which is preliminary data.</text>
</comment>
<gene>
    <name evidence="5" type="ORF">J8A68_003101</name>
</gene>
<dbReference type="AlphaFoldDB" id="A0A8J5QN28"/>
<dbReference type="EMBL" id="JAGSYN010000139">
    <property type="protein sequence ID" value="KAG7663353.1"/>
    <property type="molecule type" value="Genomic_DNA"/>
</dbReference>
<proteinExistence type="predicted"/>
<dbReference type="PANTHER" id="PTHR10997:SF7">
    <property type="entry name" value="IMPORTIN-11"/>
    <property type="match status" value="1"/>
</dbReference>
<dbReference type="GO" id="GO:0005829">
    <property type="term" value="C:cytosol"/>
    <property type="evidence" value="ECO:0007669"/>
    <property type="project" value="TreeGrafter"/>
</dbReference>
<feature type="domain" description="Importin N-terminal" evidence="4">
    <location>
        <begin position="27"/>
        <end position="99"/>
    </location>
</feature>
<evidence type="ECO:0000313" key="5">
    <source>
        <dbReference type="EMBL" id="KAG7663353.1"/>
    </source>
</evidence>